<proteinExistence type="predicted"/>
<name>A0A5Q4C1Y1_9PEZI</name>
<keyword evidence="2" id="KW-1185">Reference proteome</keyword>
<accession>A0A5Q4C1Y1</accession>
<organism evidence="1 2">
    <name type="scientific">Colletotrichum shisoi</name>
    <dbReference type="NCBI Taxonomy" id="2078593"/>
    <lineage>
        <taxon>Eukaryota</taxon>
        <taxon>Fungi</taxon>
        <taxon>Dikarya</taxon>
        <taxon>Ascomycota</taxon>
        <taxon>Pezizomycotina</taxon>
        <taxon>Sordariomycetes</taxon>
        <taxon>Hypocreomycetidae</taxon>
        <taxon>Glomerellales</taxon>
        <taxon>Glomerellaceae</taxon>
        <taxon>Colletotrichum</taxon>
        <taxon>Colletotrichum destructivum species complex</taxon>
    </lineage>
</organism>
<evidence type="ECO:0000313" key="1">
    <source>
        <dbReference type="EMBL" id="TQN73352.1"/>
    </source>
</evidence>
<evidence type="ECO:0000313" key="2">
    <source>
        <dbReference type="Proteomes" id="UP000326340"/>
    </source>
</evidence>
<protein>
    <submittedName>
        <fullName evidence="1">Uncharacterized protein</fullName>
    </submittedName>
</protein>
<dbReference type="AlphaFoldDB" id="A0A5Q4C1Y1"/>
<reference evidence="1 2" key="1">
    <citation type="journal article" date="2019" name="Sci. Rep.">
        <title>Colletotrichum shisoi sp. nov., an anthracnose pathogen of Perilla frutescens in Japan: molecular phylogenetic, morphological and genomic evidence.</title>
        <authorList>
            <person name="Gan P."/>
            <person name="Tsushima A."/>
            <person name="Hiroyama R."/>
            <person name="Narusaka M."/>
            <person name="Takano Y."/>
            <person name="Narusaka Y."/>
            <person name="Kawaradani M."/>
            <person name="Damm U."/>
            <person name="Shirasu K."/>
        </authorList>
    </citation>
    <scope>NUCLEOTIDE SEQUENCE [LARGE SCALE GENOMIC DNA]</scope>
    <source>
        <strain evidence="1 2">PG-2018a</strain>
    </source>
</reference>
<gene>
    <name evidence="1" type="ORF">CSHISOI_02163</name>
</gene>
<dbReference type="Proteomes" id="UP000326340">
    <property type="component" value="Unassembled WGS sequence"/>
</dbReference>
<dbReference type="OrthoDB" id="284184at2759"/>
<dbReference type="Gene3D" id="3.40.50.1820">
    <property type="entry name" value="alpha/beta hydrolase"/>
    <property type="match status" value="1"/>
</dbReference>
<comment type="caution">
    <text evidence="1">The sequence shown here is derived from an EMBL/GenBank/DDBJ whole genome shotgun (WGS) entry which is preliminary data.</text>
</comment>
<sequence length="186" mass="20573">MIAQWLSNFHPVRVRGLVTLNVSYVAPSGHFDLDEANAQTQEDVRRRHLWHFFAADDAVEIMNRNLESVYAAVFSEAETWVDTFCSPGGMRRLVSEGRTQPTQPFATAEHKADFMGRFSKAGDGGFAAPNCSYKATRTGVQAEADRKIDEEAKTVRVPVLYCGGTRDFVCRPELLQSGIDAGLLSA</sequence>
<dbReference type="InterPro" id="IPR029058">
    <property type="entry name" value="AB_hydrolase_fold"/>
</dbReference>
<dbReference type="EMBL" id="PUHP01000102">
    <property type="protein sequence ID" value="TQN73352.1"/>
    <property type="molecule type" value="Genomic_DNA"/>
</dbReference>
<dbReference type="SUPFAM" id="SSF53474">
    <property type="entry name" value="alpha/beta-Hydrolases"/>
    <property type="match status" value="1"/>
</dbReference>